<dbReference type="PROSITE" id="PS50923">
    <property type="entry name" value="SUSHI"/>
    <property type="match status" value="2"/>
</dbReference>
<reference evidence="14" key="2">
    <citation type="submission" date="2025-09" db="UniProtKB">
        <authorList>
            <consortium name="Ensembl"/>
        </authorList>
    </citation>
    <scope>IDENTIFICATION</scope>
</reference>
<dbReference type="PANTHER" id="PTHR19325">
    <property type="entry name" value="COMPLEMENT COMPONENT-RELATED SUSHI DOMAIN-CONTAINING"/>
    <property type="match status" value="1"/>
</dbReference>
<dbReference type="CDD" id="cd00033">
    <property type="entry name" value="CCP"/>
    <property type="match status" value="3"/>
</dbReference>
<accession>A0A3Q1ETE5</accession>
<evidence type="ECO:0000256" key="2">
    <source>
        <dbReference type="ARBA" id="ARBA00010908"/>
    </source>
</evidence>
<feature type="domain" description="Sushi" evidence="13">
    <location>
        <begin position="21"/>
        <end position="80"/>
    </location>
</feature>
<name>A0A3Q1ETE5_9TELE</name>
<dbReference type="AlphaFoldDB" id="A0A3Q1ETE5"/>
<dbReference type="GO" id="GO:0006958">
    <property type="term" value="P:complement activation, classical pathway"/>
    <property type="evidence" value="ECO:0007669"/>
    <property type="project" value="UniProtKB-KW"/>
</dbReference>
<dbReference type="Gene3D" id="2.10.70.10">
    <property type="entry name" value="Complement Module, domain 1"/>
    <property type="match status" value="3"/>
</dbReference>
<comment type="function">
    <text evidence="11">This protein recognizes C4b and C3b fragments that condense with cell-surface hydroxyl or amino groups when nascent C4b and C3b are locally generated during C4 and c3 activation. Interaction of daf with cell-associated C4b and C3b polypeptides interferes with their ability to catalyze the conversion of C2 and factor B to enzymatically active C2a and Bb and thereby prevents the formation of C4b2a and C3bBb, the amplification convertases of the complement cascade. Inhibits complement activation by destabilizing and preventing the formation of C3 and C5 convertases, which prevents complement damage.</text>
</comment>
<dbReference type="SUPFAM" id="SSF57535">
    <property type="entry name" value="Complement control module/SCR domain"/>
    <property type="match status" value="3"/>
</dbReference>
<sequence>MYYCRLQKTIPFNVTSSEGETTCSTPAVTNSVERAVVVSEYRVGETVSFTCQQGFSLDGAQQIKCGSDGQWQPEPPKCGCGVPQNVQNSNANLADKYITMTSFPSGDKVYYTCDVGYTPVGGSKVRFCRNGKWTPLRLKSVDCDVPPVVKNAEIKGPHEPPYTYRTAIRYHCRVGTLIGQKEIWCTENGTWSTPPACHGSSNSNSWTHQLHHRLSPSIKVWTVTIYSATVAPSQTDRPKIRLLK</sequence>
<evidence type="ECO:0000256" key="3">
    <source>
        <dbReference type="ARBA" id="ARBA00022588"/>
    </source>
</evidence>
<evidence type="ECO:0000313" key="15">
    <source>
        <dbReference type="Proteomes" id="UP000257200"/>
    </source>
</evidence>
<dbReference type="InterPro" id="IPR000436">
    <property type="entry name" value="Sushi_SCR_CCP_dom"/>
</dbReference>
<keyword evidence="15" id="KW-1185">Reference proteome</keyword>
<evidence type="ECO:0000256" key="9">
    <source>
        <dbReference type="ARBA" id="ARBA00023157"/>
    </source>
</evidence>
<dbReference type="Ensembl" id="ENSAPOT00000005174.1">
    <property type="protein sequence ID" value="ENSAPOP00000007299.1"/>
    <property type="gene ID" value="ENSAPOG00000009293.1"/>
</dbReference>
<evidence type="ECO:0000256" key="1">
    <source>
        <dbReference type="ARBA" id="ARBA00004370"/>
    </source>
</evidence>
<dbReference type="SMART" id="SM00032">
    <property type="entry name" value="CCP"/>
    <property type="match status" value="3"/>
</dbReference>
<dbReference type="GeneTree" id="ENSGT00940000163310"/>
<keyword evidence="10" id="KW-0325">Glycoprotein</keyword>
<feature type="domain" description="Sushi" evidence="13">
    <location>
        <begin position="141"/>
        <end position="199"/>
    </location>
</feature>
<comment type="similarity">
    <text evidence="2">Belongs to the receptors of complement activation (RCA) family.</text>
</comment>
<evidence type="ECO:0000256" key="5">
    <source>
        <dbReference type="ARBA" id="ARBA00022737"/>
    </source>
</evidence>
<protein>
    <submittedName>
        <fullName evidence="14">Complement receptor type 1-like</fullName>
    </submittedName>
</protein>
<comment type="caution">
    <text evidence="12">Lacks conserved residue(s) required for the propagation of feature annotation.</text>
</comment>
<dbReference type="GO" id="GO:0016020">
    <property type="term" value="C:membrane"/>
    <property type="evidence" value="ECO:0007669"/>
    <property type="project" value="UniProtKB-SubCell"/>
</dbReference>
<dbReference type="Pfam" id="PF00084">
    <property type="entry name" value="Sushi"/>
    <property type="match status" value="3"/>
</dbReference>
<keyword evidence="3" id="KW-0399">Innate immunity</keyword>
<comment type="subcellular location">
    <subcellularLocation>
        <location evidence="1">Membrane</location>
    </subcellularLocation>
</comment>
<organism evidence="14 15">
    <name type="scientific">Acanthochromis polyacanthus</name>
    <name type="common">spiny chromis</name>
    <dbReference type="NCBI Taxonomy" id="80966"/>
    <lineage>
        <taxon>Eukaryota</taxon>
        <taxon>Metazoa</taxon>
        <taxon>Chordata</taxon>
        <taxon>Craniata</taxon>
        <taxon>Vertebrata</taxon>
        <taxon>Euteleostomi</taxon>
        <taxon>Actinopterygii</taxon>
        <taxon>Neopterygii</taxon>
        <taxon>Teleostei</taxon>
        <taxon>Neoteleostei</taxon>
        <taxon>Acanthomorphata</taxon>
        <taxon>Ovalentaria</taxon>
        <taxon>Pomacentridae</taxon>
        <taxon>Acanthochromis</taxon>
    </lineage>
</organism>
<evidence type="ECO:0000256" key="12">
    <source>
        <dbReference type="PROSITE-ProRule" id="PRU00302"/>
    </source>
</evidence>
<proteinExistence type="inferred from homology"/>
<dbReference type="InterPro" id="IPR050350">
    <property type="entry name" value="Compl-Cell_Adhes-Reg"/>
</dbReference>
<keyword evidence="6" id="KW-0391">Immunity</keyword>
<dbReference type="PANTHER" id="PTHR19325:SF317">
    <property type="entry name" value="COMPLEMENT DECAY-ACCELERATING FACTOR"/>
    <property type="match status" value="1"/>
</dbReference>
<keyword evidence="9 12" id="KW-1015">Disulfide bond</keyword>
<evidence type="ECO:0000259" key="13">
    <source>
        <dbReference type="PROSITE" id="PS50923"/>
    </source>
</evidence>
<keyword evidence="4 12" id="KW-0768">Sushi</keyword>
<keyword evidence="7" id="KW-0180">Complement pathway</keyword>
<evidence type="ECO:0000256" key="4">
    <source>
        <dbReference type="ARBA" id="ARBA00022659"/>
    </source>
</evidence>
<reference evidence="14" key="1">
    <citation type="submission" date="2025-08" db="UniProtKB">
        <authorList>
            <consortium name="Ensembl"/>
        </authorList>
    </citation>
    <scope>IDENTIFICATION</scope>
</reference>
<evidence type="ECO:0000256" key="11">
    <source>
        <dbReference type="ARBA" id="ARBA00045541"/>
    </source>
</evidence>
<evidence type="ECO:0000256" key="10">
    <source>
        <dbReference type="ARBA" id="ARBA00023180"/>
    </source>
</evidence>
<dbReference type="InterPro" id="IPR035976">
    <property type="entry name" value="Sushi/SCR/CCP_sf"/>
</dbReference>
<feature type="disulfide bond" evidence="12">
    <location>
        <begin position="51"/>
        <end position="78"/>
    </location>
</feature>
<evidence type="ECO:0000256" key="7">
    <source>
        <dbReference type="ARBA" id="ARBA00022875"/>
    </source>
</evidence>
<keyword evidence="5" id="KW-0677">Repeat</keyword>
<dbReference type="Proteomes" id="UP000257200">
    <property type="component" value="Unplaced"/>
</dbReference>
<keyword evidence="8" id="KW-0472">Membrane</keyword>
<evidence type="ECO:0000313" key="14">
    <source>
        <dbReference type="Ensembl" id="ENSAPOP00000007299.1"/>
    </source>
</evidence>
<evidence type="ECO:0000256" key="8">
    <source>
        <dbReference type="ARBA" id="ARBA00023136"/>
    </source>
</evidence>
<dbReference type="GO" id="GO:0045087">
    <property type="term" value="P:innate immune response"/>
    <property type="evidence" value="ECO:0007669"/>
    <property type="project" value="UniProtKB-KW"/>
</dbReference>
<evidence type="ECO:0000256" key="6">
    <source>
        <dbReference type="ARBA" id="ARBA00022859"/>
    </source>
</evidence>